<dbReference type="CDD" id="cd06530">
    <property type="entry name" value="S26_SPase_I"/>
    <property type="match status" value="1"/>
</dbReference>
<accession>A0AAN0RDC3</accession>
<keyword evidence="8" id="KW-0812">Transmembrane</keyword>
<dbReference type="EMBL" id="CP003181">
    <property type="protein sequence ID" value="AHJ62824.1"/>
    <property type="molecule type" value="Genomic_DNA"/>
</dbReference>
<keyword evidence="8" id="KW-0472">Membrane</keyword>
<dbReference type="PANTHER" id="PTHR43390">
    <property type="entry name" value="SIGNAL PEPTIDASE I"/>
    <property type="match status" value="1"/>
</dbReference>
<proteinExistence type="inferred from homology"/>
<name>A0AAN0RDC3_9PROT</name>
<dbReference type="InterPro" id="IPR000223">
    <property type="entry name" value="Pept_S26A_signal_pept_1"/>
</dbReference>
<comment type="catalytic activity">
    <reaction evidence="1 8">
        <text>Cleavage of hydrophobic, N-terminal signal or leader sequences from secreted and periplasmic proteins.</text>
        <dbReference type="EC" id="3.4.21.89"/>
    </reaction>
</comment>
<evidence type="ECO:0000256" key="1">
    <source>
        <dbReference type="ARBA" id="ARBA00000677"/>
    </source>
</evidence>
<dbReference type="KEGG" id="gbc:GbCGDNIH3_0991"/>
<dbReference type="InterPro" id="IPR019757">
    <property type="entry name" value="Pept_S26A_signal_pept_1_Lys-AS"/>
</dbReference>
<keyword evidence="5 8" id="KW-0645">Protease</keyword>
<evidence type="ECO:0000259" key="10">
    <source>
        <dbReference type="Pfam" id="PF10502"/>
    </source>
</evidence>
<sequence length="284" mass="32022">MVAGGCLDRRGGARHPLRPIHAAYNNIRTTITMSERKSGFWSNVVVIVYAALIAIGFRTFLFEPFNIPSGSMIPTLQVGDYLFVSKYAYGYSHFSLPFSPDLFSGRIFGSLPHRGDVVVFRLPTDTSTSYIKRVIGLPGDTVQMREGHLFINGTEVPRKEHGVYTIEGEGSSPVPEEDKLYVEDLPGASGQRGVDHLILKRSDHEMLDNTPEFKVPAGHFFAMGDNRDNSQDSRVMSVVGFVPVENLIGRAEFIFFSVHATAPWYQVWEWPLEIRWNRLFRSIH</sequence>
<dbReference type="InterPro" id="IPR019756">
    <property type="entry name" value="Pept_S26A_signal_pept_1_Ser-AS"/>
</dbReference>
<evidence type="ECO:0000256" key="8">
    <source>
        <dbReference type="RuleBase" id="RU003993"/>
    </source>
</evidence>
<dbReference type="PANTHER" id="PTHR43390:SF1">
    <property type="entry name" value="CHLOROPLAST PROCESSING PEPTIDASE"/>
    <property type="match status" value="1"/>
</dbReference>
<comment type="subcellular location">
    <subcellularLocation>
        <location evidence="9">Membrane</location>
        <topology evidence="9">Single-pass type II membrane protein</topology>
    </subcellularLocation>
</comment>
<evidence type="ECO:0000256" key="9">
    <source>
        <dbReference type="RuleBase" id="RU362042"/>
    </source>
</evidence>
<dbReference type="GO" id="GO:0006465">
    <property type="term" value="P:signal peptide processing"/>
    <property type="evidence" value="ECO:0007669"/>
    <property type="project" value="InterPro"/>
</dbReference>
<comment type="similarity">
    <text evidence="2 9">Belongs to the peptidase S26 family.</text>
</comment>
<evidence type="ECO:0000313" key="11">
    <source>
        <dbReference type="EMBL" id="AHJ62824.1"/>
    </source>
</evidence>
<evidence type="ECO:0000256" key="7">
    <source>
        <dbReference type="PIRSR" id="PIRSR600223-1"/>
    </source>
</evidence>
<keyword evidence="6 8" id="KW-0378">Hydrolase</keyword>
<dbReference type="Gene3D" id="2.10.109.10">
    <property type="entry name" value="Umud Fragment, subunit A"/>
    <property type="match status" value="1"/>
</dbReference>
<dbReference type="GO" id="GO:0009003">
    <property type="term" value="F:signal peptidase activity"/>
    <property type="evidence" value="ECO:0007669"/>
    <property type="project" value="UniProtKB-EC"/>
</dbReference>
<dbReference type="PROSITE" id="PS00760">
    <property type="entry name" value="SPASE_I_2"/>
    <property type="match status" value="1"/>
</dbReference>
<reference evidence="12" key="1">
    <citation type="submission" date="2012-06" db="EMBL/GenBank/DDBJ databases">
        <title>Genome analysis of multiple Granulibacter bethesdensis isolates demonstrates substantial genome diversity.</title>
        <authorList>
            <person name="Greenberg D.E."/>
            <person name="Porcella S.F."/>
            <person name="Zarember K."/>
            <person name="Zelazny A.M."/>
            <person name="Bruno D."/>
            <person name="Martens C."/>
            <person name="Barbian K.D."/>
            <person name="Jaske E."/>
            <person name="Holland S.M."/>
        </authorList>
    </citation>
    <scope>NUCLEOTIDE SEQUENCE [LARGE SCALE GENOMIC DNA]</scope>
    <source>
        <strain evidence="12">CGDNIH3</strain>
    </source>
</reference>
<dbReference type="PROSITE" id="PS00501">
    <property type="entry name" value="SPASE_I_1"/>
    <property type="match status" value="1"/>
</dbReference>
<organism evidence="11 12">
    <name type="scientific">Granulibacter bethesdensis</name>
    <dbReference type="NCBI Taxonomy" id="364410"/>
    <lineage>
        <taxon>Bacteria</taxon>
        <taxon>Pseudomonadati</taxon>
        <taxon>Pseudomonadota</taxon>
        <taxon>Alphaproteobacteria</taxon>
        <taxon>Acetobacterales</taxon>
        <taxon>Acetobacteraceae</taxon>
        <taxon>Granulibacter</taxon>
    </lineage>
</organism>
<feature type="transmembrane region" description="Helical" evidence="8">
    <location>
        <begin position="40"/>
        <end position="61"/>
    </location>
</feature>
<feature type="active site" evidence="7">
    <location>
        <position position="71"/>
    </location>
</feature>
<evidence type="ECO:0000256" key="5">
    <source>
        <dbReference type="ARBA" id="ARBA00022670"/>
    </source>
</evidence>
<evidence type="ECO:0000256" key="4">
    <source>
        <dbReference type="ARBA" id="ARBA00019232"/>
    </source>
</evidence>
<protein>
    <recommendedName>
        <fullName evidence="4 8">Signal peptidase I</fullName>
        <ecNumber evidence="3 8">3.4.21.89</ecNumber>
    </recommendedName>
</protein>
<feature type="domain" description="Peptidase S26" evidence="10">
    <location>
        <begin position="43"/>
        <end position="256"/>
    </location>
</feature>
<dbReference type="GO" id="GO:0016020">
    <property type="term" value="C:membrane"/>
    <property type="evidence" value="ECO:0007669"/>
    <property type="project" value="UniProtKB-SubCell"/>
</dbReference>
<dbReference type="InterPro" id="IPR019533">
    <property type="entry name" value="Peptidase_S26"/>
</dbReference>
<dbReference type="Pfam" id="PF10502">
    <property type="entry name" value="Peptidase_S26"/>
    <property type="match status" value="1"/>
</dbReference>
<evidence type="ECO:0000256" key="6">
    <source>
        <dbReference type="ARBA" id="ARBA00022801"/>
    </source>
</evidence>
<dbReference type="Proteomes" id="UP000019438">
    <property type="component" value="Chromosome"/>
</dbReference>
<dbReference type="InterPro" id="IPR036286">
    <property type="entry name" value="LexA/Signal_pep-like_sf"/>
</dbReference>
<dbReference type="GO" id="GO:0004252">
    <property type="term" value="F:serine-type endopeptidase activity"/>
    <property type="evidence" value="ECO:0007669"/>
    <property type="project" value="InterPro"/>
</dbReference>
<dbReference type="SUPFAM" id="SSF51306">
    <property type="entry name" value="LexA/Signal peptidase"/>
    <property type="match status" value="1"/>
</dbReference>
<evidence type="ECO:0000256" key="2">
    <source>
        <dbReference type="ARBA" id="ARBA00009370"/>
    </source>
</evidence>
<feature type="active site" evidence="7">
    <location>
        <position position="132"/>
    </location>
</feature>
<gene>
    <name evidence="11" type="ORF">GbCGDNIH3_0991</name>
</gene>
<dbReference type="PRINTS" id="PR00727">
    <property type="entry name" value="LEADERPTASE"/>
</dbReference>
<dbReference type="EC" id="3.4.21.89" evidence="3 8"/>
<dbReference type="AlphaFoldDB" id="A0AAN0RDC3"/>
<dbReference type="NCBIfam" id="TIGR02227">
    <property type="entry name" value="sigpep_I_bact"/>
    <property type="match status" value="1"/>
</dbReference>
<evidence type="ECO:0000256" key="3">
    <source>
        <dbReference type="ARBA" id="ARBA00013208"/>
    </source>
</evidence>
<keyword evidence="8" id="KW-1133">Transmembrane helix</keyword>
<evidence type="ECO:0000313" key="12">
    <source>
        <dbReference type="Proteomes" id="UP000019438"/>
    </source>
</evidence>